<evidence type="ECO:0000313" key="3">
    <source>
        <dbReference type="Proteomes" id="UP000813444"/>
    </source>
</evidence>
<accession>A0A8K0WP62</accession>
<keyword evidence="1" id="KW-0812">Transmembrane</keyword>
<proteinExistence type="predicted"/>
<feature type="transmembrane region" description="Helical" evidence="1">
    <location>
        <begin position="178"/>
        <end position="197"/>
    </location>
</feature>
<feature type="transmembrane region" description="Helical" evidence="1">
    <location>
        <begin position="203"/>
        <end position="220"/>
    </location>
</feature>
<evidence type="ECO:0000313" key="2">
    <source>
        <dbReference type="EMBL" id="KAH7312483.1"/>
    </source>
</evidence>
<sequence length="276" mass="30381">MKPTVRRMQSMSLSNTSWFPPLLKECIQNSMAHACNMKLPGQNMSAAELAAGLLVREFGAAALSSHTIVDFCAGGGSMAPAIEDAVNGFLGAEGLQPVDFVRKNLRPPGVQAVETSASSTPWRRRMPGRGNGNKVMRLFNLAFHHLDDEAARGAIRDCIECGAGFVILELQDRTLESFVADTLLPLGVVLVAPYYAWQWSMPALFVFTWLLPVIPLVLIWDGYASSLRTREPEEVEELVSSCGADASQWVLRSGSELRLWPFGYLNWIICRPVVEL</sequence>
<comment type="caution">
    <text evidence="2">The sequence shown here is derived from an EMBL/GenBank/DDBJ whole genome shotgun (WGS) entry which is preliminary data.</text>
</comment>
<organism evidence="2 3">
    <name type="scientific">Stachybotrys elegans</name>
    <dbReference type="NCBI Taxonomy" id="80388"/>
    <lineage>
        <taxon>Eukaryota</taxon>
        <taxon>Fungi</taxon>
        <taxon>Dikarya</taxon>
        <taxon>Ascomycota</taxon>
        <taxon>Pezizomycotina</taxon>
        <taxon>Sordariomycetes</taxon>
        <taxon>Hypocreomycetidae</taxon>
        <taxon>Hypocreales</taxon>
        <taxon>Stachybotryaceae</taxon>
        <taxon>Stachybotrys</taxon>
    </lineage>
</organism>
<evidence type="ECO:0008006" key="4">
    <source>
        <dbReference type="Google" id="ProtNLM"/>
    </source>
</evidence>
<protein>
    <recommendedName>
        <fullName evidence="4">Methyltransferase domain-containing protein</fullName>
    </recommendedName>
</protein>
<keyword evidence="1" id="KW-1133">Transmembrane helix</keyword>
<keyword evidence="3" id="KW-1185">Reference proteome</keyword>
<reference evidence="2" key="1">
    <citation type="journal article" date="2021" name="Nat. Commun.">
        <title>Genetic determinants of endophytism in the Arabidopsis root mycobiome.</title>
        <authorList>
            <person name="Mesny F."/>
            <person name="Miyauchi S."/>
            <person name="Thiergart T."/>
            <person name="Pickel B."/>
            <person name="Atanasova L."/>
            <person name="Karlsson M."/>
            <person name="Huettel B."/>
            <person name="Barry K.W."/>
            <person name="Haridas S."/>
            <person name="Chen C."/>
            <person name="Bauer D."/>
            <person name="Andreopoulos W."/>
            <person name="Pangilinan J."/>
            <person name="LaButti K."/>
            <person name="Riley R."/>
            <person name="Lipzen A."/>
            <person name="Clum A."/>
            <person name="Drula E."/>
            <person name="Henrissat B."/>
            <person name="Kohler A."/>
            <person name="Grigoriev I.V."/>
            <person name="Martin F.M."/>
            <person name="Hacquard S."/>
        </authorList>
    </citation>
    <scope>NUCLEOTIDE SEQUENCE</scope>
    <source>
        <strain evidence="2">MPI-CAGE-CH-0235</strain>
    </source>
</reference>
<dbReference type="OrthoDB" id="2101715at2759"/>
<gene>
    <name evidence="2" type="ORF">B0I35DRAFT_437114</name>
</gene>
<dbReference type="EMBL" id="JAGPNK010000010">
    <property type="protein sequence ID" value="KAH7312483.1"/>
    <property type="molecule type" value="Genomic_DNA"/>
</dbReference>
<evidence type="ECO:0000256" key="1">
    <source>
        <dbReference type="SAM" id="Phobius"/>
    </source>
</evidence>
<keyword evidence="1" id="KW-0472">Membrane</keyword>
<name>A0A8K0WP62_9HYPO</name>
<dbReference type="AlphaFoldDB" id="A0A8K0WP62"/>
<dbReference type="Proteomes" id="UP000813444">
    <property type="component" value="Unassembled WGS sequence"/>
</dbReference>